<feature type="transmembrane region" description="Helical" evidence="1">
    <location>
        <begin position="142"/>
        <end position="162"/>
    </location>
</feature>
<keyword evidence="1" id="KW-0472">Membrane</keyword>
<dbReference type="STRING" id="670154.SAMN04488002_0677"/>
<feature type="transmembrane region" description="Helical" evidence="1">
    <location>
        <begin position="75"/>
        <end position="97"/>
    </location>
</feature>
<dbReference type="OrthoDB" id="7171777at2"/>
<protein>
    <recommendedName>
        <fullName evidence="2">CAAX prenyl protease 2/Lysostaphin resistance protein A-like domain-containing protein</fullName>
    </recommendedName>
</protein>
<organism evidence="3 4">
    <name type="scientific">Litoreibacter janthinus</name>
    <dbReference type="NCBI Taxonomy" id="670154"/>
    <lineage>
        <taxon>Bacteria</taxon>
        <taxon>Pseudomonadati</taxon>
        <taxon>Pseudomonadota</taxon>
        <taxon>Alphaproteobacteria</taxon>
        <taxon>Rhodobacterales</taxon>
        <taxon>Roseobacteraceae</taxon>
        <taxon>Litoreibacter</taxon>
    </lineage>
</organism>
<dbReference type="GO" id="GO:0080120">
    <property type="term" value="P:CAAX-box protein maturation"/>
    <property type="evidence" value="ECO:0007669"/>
    <property type="project" value="UniProtKB-ARBA"/>
</dbReference>
<sequence length="300" mass="33013">MFRTPAFEAFIAPALRYPAFWRIVVAIITGLGVYMLGSAAILWFGIEPLAAIFPELEGMDAFMLLYGNGTSPGQMALILATFIPMGLAAFVMAAWHWRGPASLFGPRAGFARAFLLSVAILALANILFFLAEKLISPEIYEANLPFMVWAKHLIWAVPLLFIQTTSEELVFRGYCLQQLAARFRSPLIWMILPSLLFGMGHYDDTIDPILALLIVFATTLFGVVAADLTRITGNLGAAMGLHFANNFVALLLVGVPGELSGLALYHAPFTMDDTETLTQYLTLDIAILIALWVVIRRVLR</sequence>
<dbReference type="Proteomes" id="UP000199658">
    <property type="component" value="Unassembled WGS sequence"/>
</dbReference>
<keyword evidence="4" id="KW-1185">Reference proteome</keyword>
<accession>A0A1I6G0E1</accession>
<feature type="transmembrane region" description="Helical" evidence="1">
    <location>
        <begin position="20"/>
        <end position="46"/>
    </location>
</feature>
<dbReference type="PANTHER" id="PTHR39430:SF1">
    <property type="entry name" value="PROTEASE"/>
    <property type="match status" value="1"/>
</dbReference>
<dbReference type="PANTHER" id="PTHR39430">
    <property type="entry name" value="MEMBRANE-ASSOCIATED PROTEASE-RELATED"/>
    <property type="match status" value="1"/>
</dbReference>
<feature type="transmembrane region" description="Helical" evidence="1">
    <location>
        <begin position="235"/>
        <end position="257"/>
    </location>
</feature>
<feature type="transmembrane region" description="Helical" evidence="1">
    <location>
        <begin position="208"/>
        <end position="228"/>
    </location>
</feature>
<dbReference type="GO" id="GO:0004175">
    <property type="term" value="F:endopeptidase activity"/>
    <property type="evidence" value="ECO:0007669"/>
    <property type="project" value="UniProtKB-ARBA"/>
</dbReference>
<feature type="transmembrane region" description="Helical" evidence="1">
    <location>
        <begin position="109"/>
        <end position="130"/>
    </location>
</feature>
<dbReference type="AlphaFoldDB" id="A0A1I6G0E1"/>
<proteinExistence type="predicted"/>
<feature type="transmembrane region" description="Helical" evidence="1">
    <location>
        <begin position="183"/>
        <end position="202"/>
    </location>
</feature>
<dbReference type="EMBL" id="FOYO01000001">
    <property type="protein sequence ID" value="SFR35664.1"/>
    <property type="molecule type" value="Genomic_DNA"/>
</dbReference>
<keyword evidence="1" id="KW-1133">Transmembrane helix</keyword>
<evidence type="ECO:0000313" key="3">
    <source>
        <dbReference type="EMBL" id="SFR35664.1"/>
    </source>
</evidence>
<keyword evidence="1" id="KW-0812">Transmembrane</keyword>
<evidence type="ECO:0000313" key="4">
    <source>
        <dbReference type="Proteomes" id="UP000199658"/>
    </source>
</evidence>
<reference evidence="4" key="1">
    <citation type="submission" date="2016-10" db="EMBL/GenBank/DDBJ databases">
        <authorList>
            <person name="Varghese N."/>
            <person name="Submissions S."/>
        </authorList>
    </citation>
    <scope>NUCLEOTIDE SEQUENCE [LARGE SCALE GENOMIC DNA]</scope>
    <source>
        <strain evidence="4">DSM 26921</strain>
    </source>
</reference>
<evidence type="ECO:0000256" key="1">
    <source>
        <dbReference type="SAM" id="Phobius"/>
    </source>
</evidence>
<dbReference type="Pfam" id="PF02517">
    <property type="entry name" value="Rce1-like"/>
    <property type="match status" value="1"/>
</dbReference>
<feature type="domain" description="CAAX prenyl protease 2/Lysostaphin resistance protein A-like" evidence="2">
    <location>
        <begin position="152"/>
        <end position="248"/>
    </location>
</feature>
<dbReference type="RefSeq" id="WP_090212497.1">
    <property type="nucleotide sequence ID" value="NZ_FOYO01000001.1"/>
</dbReference>
<feature type="transmembrane region" description="Helical" evidence="1">
    <location>
        <begin position="277"/>
        <end position="295"/>
    </location>
</feature>
<gene>
    <name evidence="3" type="ORF">SAMN04488002_0677</name>
</gene>
<evidence type="ECO:0000259" key="2">
    <source>
        <dbReference type="Pfam" id="PF02517"/>
    </source>
</evidence>
<name>A0A1I6G0E1_9RHOB</name>
<dbReference type="InterPro" id="IPR003675">
    <property type="entry name" value="Rce1/LyrA-like_dom"/>
</dbReference>